<dbReference type="EMBL" id="FO082267">
    <property type="protein sequence ID" value="CCO19118.1"/>
    <property type="molecule type" value="Genomic_DNA"/>
</dbReference>
<feature type="transmembrane region" description="Helical" evidence="9">
    <location>
        <begin position="920"/>
        <end position="936"/>
    </location>
</feature>
<dbReference type="GO" id="GO:0005743">
    <property type="term" value="C:mitochondrial inner membrane"/>
    <property type="evidence" value="ECO:0007669"/>
    <property type="project" value="TreeGrafter"/>
</dbReference>
<keyword evidence="4" id="KW-0547">Nucleotide-binding</keyword>
<feature type="transmembrane region" description="Helical" evidence="9">
    <location>
        <begin position="796"/>
        <end position="821"/>
    </location>
</feature>
<dbReference type="PROSITE" id="PS50929">
    <property type="entry name" value="ABC_TM1F"/>
    <property type="match status" value="2"/>
</dbReference>
<dbReference type="GO" id="GO:0016887">
    <property type="term" value="F:ATP hydrolysis activity"/>
    <property type="evidence" value="ECO:0007669"/>
    <property type="project" value="InterPro"/>
</dbReference>
<dbReference type="SUPFAM" id="SSF52540">
    <property type="entry name" value="P-loop containing nucleoside triphosphate hydrolases"/>
    <property type="match status" value="2"/>
</dbReference>
<keyword evidence="3 9" id="KW-0812">Transmembrane</keyword>
<gene>
    <name evidence="12" type="ordered locus">Bathy12g00090</name>
</gene>
<evidence type="ECO:0000256" key="5">
    <source>
        <dbReference type="ARBA" id="ARBA00022840"/>
    </source>
</evidence>
<evidence type="ECO:0000256" key="6">
    <source>
        <dbReference type="ARBA" id="ARBA00022989"/>
    </source>
</evidence>
<feature type="transmembrane region" description="Helical" evidence="9">
    <location>
        <begin position="88"/>
        <end position="114"/>
    </location>
</feature>
<dbReference type="GO" id="GO:0005524">
    <property type="term" value="F:ATP binding"/>
    <property type="evidence" value="ECO:0007669"/>
    <property type="project" value="UniProtKB-KW"/>
</dbReference>
<dbReference type="KEGG" id="bpg:Bathy12g00090"/>
<evidence type="ECO:0000256" key="2">
    <source>
        <dbReference type="ARBA" id="ARBA00022448"/>
    </source>
</evidence>
<keyword evidence="6 9" id="KW-1133">Transmembrane helix</keyword>
<dbReference type="PANTHER" id="PTHR43394">
    <property type="entry name" value="ATP-DEPENDENT PERMEASE MDL1, MITOCHONDRIAL"/>
    <property type="match status" value="1"/>
</dbReference>
<dbReference type="Gene3D" id="3.40.50.300">
    <property type="entry name" value="P-loop containing nucleotide triphosphate hydrolases"/>
    <property type="match status" value="2"/>
</dbReference>
<evidence type="ECO:0000259" key="10">
    <source>
        <dbReference type="PROSITE" id="PS50893"/>
    </source>
</evidence>
<feature type="domain" description="ABC transmembrane type-1" evidence="11">
    <location>
        <begin position="48"/>
        <end position="416"/>
    </location>
</feature>
<dbReference type="InterPro" id="IPR036640">
    <property type="entry name" value="ABC1_TM_sf"/>
</dbReference>
<dbReference type="InterPro" id="IPR039421">
    <property type="entry name" value="Type_1_exporter"/>
</dbReference>
<comment type="subcellular location">
    <subcellularLocation>
        <location evidence="1">Membrane</location>
        <topology evidence="1">Multi-pass membrane protein</topology>
    </subcellularLocation>
</comment>
<sequence length="1417" mass="151746">MGKGKVKTAPSPTGKDGEEKEDDLTPIQPVPFMQLFRFYTTPDILMLLVGCVFAAIGGLCFPGINIAFRNMMDSTAASATSSDQTKNAVMWMEIVALTLGTSLFLAYGFVSWAASRNSRHVRQKYVESLLTQDVAFFDEAKAGELASYTAEKVNELQQGLSKKFAELVQAFFQMAGGFGVGFYFSWELSLVILATTPLLGFATMMLVKTVSGFEKGVEAYKAADAVATESLNAIRVTNALNVQPVMAKRYDSHLGAAEKEAATRTWKAAFSGGSLFGTMFLMYSLGLWYGNKLVADSMDDALKKYPPPDGLTDASSISWSMHNEFAAPYCGFYKSSSIISGSDSYSQCMCKLEYPAGYESPNCGCGYREVSSVGSLLGASSDVCMSGGTVVMVFFSVLFGGFALGQAGPAFEALAKARIAAAKIYKIIDRVPENGIDTRNPTGKELSFPIKGDIEFRNVHFAYGALNRKVFAGINLKIDGGTMCALVGQSGCGKSTIARLLERFYDPQQGGCITLDGVDIRTLKINALRDAIGIVSQEPLLFEASIAENIAAGAISSVKSSITDADIERAARVARAHEFIQSFPDGYHTIVGGKNAKLSGGQKQRIAIARAALRNPPVLILDEATSALDTENERLVQAALDALVSGGSRTTIVIAHRLTTVRNADKIVVLGKPGNDPSAGSEVMEQGTHDELMKLGKDGRYRALVGLSKDDNAPSVSSKSMKKSSSKASFASLASAENSQIDGKGFSGGKSDSYANLSEISKGDEDKKKKKKKKGAKSDKYEVKTSRIWSYSKPEFPLVIFGCFVAVVNGCIMPAVAFVFAEIMALFFNFDTDYMRDRSETLAIAMFGVAIAAFIASGVQGGIFGIVGERLTRRLRSHAFRAMMRQDIPFFDNTDNSVGALTQVLSVETSKVRNMTGQSLGGFIQTVGALGFGLGLSLSSSWKFGLCLLAAVPILSVGEMLNMKNLGDGGASAITDATKKSSSVVSEAVQMIRDVQAFGLEKRIAGLYDTLLIEPSRAERNESMRAGATFGISQAVTMGFYGYAFWLGGYFINKGELTFIDFMKSLWALGFCAAGAGQAAMFMGDKTAGNAAASRIFELIDREPPIDTNPFVESGDARVIPMTRAQAKESNCGTIVDNFSGSIEFQEVKFSYPTRDAPVLNGLNLNVKAGETIALIGTSGSGKSTAVQLLERFYDAVAPKSLAAKSNDSEGDLTSLVVPGADCGKIFFDGVDIKELDVMWLRAQIGLVEQEPVLFSGSVHDNIASGSPTSEASREKVIEAAKIANAHEFIMNMPQGYDSDVGVGGSLVSGGQKQRIAIARAIVHEPKILLLDEATSALDNESEKLVQSALDAVIANGKQRSTIVIAHRLSTIRNATRIYLLDNENGVGSVVAESGSHDELMRKGGKYELLRNAYDDK</sequence>
<protein>
    <submittedName>
        <fullName evidence="12">ATP-binding cassette superfamily</fullName>
    </submittedName>
</protein>
<evidence type="ECO:0000256" key="7">
    <source>
        <dbReference type="ARBA" id="ARBA00023136"/>
    </source>
</evidence>
<feature type="domain" description="ABC transporter" evidence="10">
    <location>
        <begin position="1143"/>
        <end position="1413"/>
    </location>
</feature>
<feature type="transmembrane region" description="Helical" evidence="9">
    <location>
        <begin position="1066"/>
        <end position="1084"/>
    </location>
</feature>
<evidence type="ECO:0000256" key="3">
    <source>
        <dbReference type="ARBA" id="ARBA00022692"/>
    </source>
</evidence>
<feature type="transmembrane region" description="Helical" evidence="9">
    <location>
        <begin position="841"/>
        <end position="867"/>
    </location>
</feature>
<dbReference type="PANTHER" id="PTHR43394:SF18">
    <property type="entry name" value="ABC TRANSPORTER B FAMILY MEMBER 11-LIKE"/>
    <property type="match status" value="1"/>
</dbReference>
<dbReference type="SUPFAM" id="SSF90123">
    <property type="entry name" value="ABC transporter transmembrane region"/>
    <property type="match status" value="2"/>
</dbReference>
<feature type="transmembrane region" description="Helical" evidence="9">
    <location>
        <begin position="268"/>
        <end position="289"/>
    </location>
</feature>
<dbReference type="PROSITE" id="PS50893">
    <property type="entry name" value="ABC_TRANSPORTER_2"/>
    <property type="match status" value="2"/>
</dbReference>
<evidence type="ECO:0000313" key="12">
    <source>
        <dbReference type="EMBL" id="CCO19118.1"/>
    </source>
</evidence>
<keyword evidence="7 9" id="KW-0472">Membrane</keyword>
<reference evidence="12 13" key="1">
    <citation type="submission" date="2011-10" db="EMBL/GenBank/DDBJ databases">
        <authorList>
            <person name="Genoscope - CEA"/>
        </authorList>
    </citation>
    <scope>NUCLEOTIDE SEQUENCE [LARGE SCALE GENOMIC DNA]</scope>
    <source>
        <strain evidence="12 13">RCC 1105</strain>
    </source>
</reference>
<evidence type="ECO:0000256" key="9">
    <source>
        <dbReference type="SAM" id="Phobius"/>
    </source>
</evidence>
<dbReference type="GeneID" id="19012591"/>
<dbReference type="CDD" id="cd03249">
    <property type="entry name" value="ABC_MTABC3_MDL1_MDL2"/>
    <property type="match status" value="1"/>
</dbReference>
<evidence type="ECO:0000256" key="8">
    <source>
        <dbReference type="SAM" id="MobiDB-lite"/>
    </source>
</evidence>
<evidence type="ECO:0000313" key="13">
    <source>
        <dbReference type="Proteomes" id="UP000198341"/>
    </source>
</evidence>
<dbReference type="GO" id="GO:0090374">
    <property type="term" value="P:oligopeptide export from mitochondrion"/>
    <property type="evidence" value="ECO:0007669"/>
    <property type="project" value="TreeGrafter"/>
</dbReference>
<dbReference type="OrthoDB" id="6500128at2759"/>
<keyword evidence="2" id="KW-0813">Transport</keyword>
<feature type="transmembrane region" description="Helical" evidence="9">
    <location>
        <begin position="190"/>
        <end position="207"/>
    </location>
</feature>
<dbReference type="GO" id="GO:0015421">
    <property type="term" value="F:ABC-type oligopeptide transporter activity"/>
    <property type="evidence" value="ECO:0007669"/>
    <property type="project" value="TreeGrafter"/>
</dbReference>
<dbReference type="Gene3D" id="1.20.1560.10">
    <property type="entry name" value="ABC transporter type 1, transmembrane domain"/>
    <property type="match status" value="3"/>
</dbReference>
<dbReference type="CDD" id="cd18578">
    <property type="entry name" value="ABC_6TM_Pgp_ABCB1_D2_like"/>
    <property type="match status" value="1"/>
</dbReference>
<feature type="domain" description="ABC transporter" evidence="10">
    <location>
        <begin position="454"/>
        <end position="697"/>
    </location>
</feature>
<name>K8FBU4_9CHLO</name>
<dbReference type="Pfam" id="PF00005">
    <property type="entry name" value="ABC_tran"/>
    <property type="match status" value="2"/>
</dbReference>
<dbReference type="InterPro" id="IPR011527">
    <property type="entry name" value="ABC1_TM_dom"/>
</dbReference>
<feature type="domain" description="ABC transmembrane type-1" evidence="11">
    <location>
        <begin position="800"/>
        <end position="1088"/>
    </location>
</feature>
<dbReference type="STRING" id="41875.K8FBU4"/>
<dbReference type="InterPro" id="IPR003593">
    <property type="entry name" value="AAA+_ATPase"/>
</dbReference>
<proteinExistence type="predicted"/>
<dbReference type="RefSeq" id="XP_007510003.1">
    <property type="nucleotide sequence ID" value="XM_007509941.1"/>
</dbReference>
<dbReference type="eggNOG" id="KOG0055">
    <property type="taxonomic scope" value="Eukaryota"/>
</dbReference>
<dbReference type="InterPro" id="IPR003439">
    <property type="entry name" value="ABC_transporter-like_ATP-bd"/>
</dbReference>
<feature type="transmembrane region" description="Helical" evidence="9">
    <location>
        <begin position="44"/>
        <end position="68"/>
    </location>
</feature>
<keyword evidence="5 12" id="KW-0067">ATP-binding</keyword>
<evidence type="ECO:0000259" key="11">
    <source>
        <dbReference type="PROSITE" id="PS50929"/>
    </source>
</evidence>
<feature type="region of interest" description="Disordered" evidence="8">
    <location>
        <begin position="1"/>
        <end position="24"/>
    </location>
</feature>
<evidence type="ECO:0000256" key="4">
    <source>
        <dbReference type="ARBA" id="ARBA00022741"/>
    </source>
</evidence>
<dbReference type="Proteomes" id="UP000198341">
    <property type="component" value="Chromosome 12"/>
</dbReference>
<feature type="transmembrane region" description="Helical" evidence="9">
    <location>
        <begin position="164"/>
        <end position="184"/>
    </location>
</feature>
<accession>K8FBU4</accession>
<feature type="transmembrane region" description="Helical" evidence="9">
    <location>
        <begin position="385"/>
        <end position="404"/>
    </location>
</feature>
<dbReference type="InterPro" id="IPR027417">
    <property type="entry name" value="P-loop_NTPase"/>
</dbReference>
<dbReference type="SMART" id="SM00382">
    <property type="entry name" value="AAA"/>
    <property type="match status" value="2"/>
</dbReference>
<dbReference type="Pfam" id="PF00664">
    <property type="entry name" value="ABC_membrane"/>
    <property type="match status" value="2"/>
</dbReference>
<organism evidence="12 13">
    <name type="scientific">Bathycoccus prasinos</name>
    <dbReference type="NCBI Taxonomy" id="41875"/>
    <lineage>
        <taxon>Eukaryota</taxon>
        <taxon>Viridiplantae</taxon>
        <taxon>Chlorophyta</taxon>
        <taxon>Mamiellophyceae</taxon>
        <taxon>Mamiellales</taxon>
        <taxon>Bathycoccaceae</taxon>
        <taxon>Bathycoccus</taxon>
    </lineage>
</organism>
<keyword evidence="13" id="KW-1185">Reference proteome</keyword>
<dbReference type="FunFam" id="3.40.50.300:FF:000836">
    <property type="entry name" value="ABC transporter B family member 25"/>
    <property type="match status" value="2"/>
</dbReference>
<feature type="transmembrane region" description="Helical" evidence="9">
    <location>
        <begin position="1026"/>
        <end position="1046"/>
    </location>
</feature>
<dbReference type="PROSITE" id="PS00211">
    <property type="entry name" value="ABC_TRANSPORTER_1"/>
    <property type="match status" value="2"/>
</dbReference>
<dbReference type="CDD" id="cd18577">
    <property type="entry name" value="ABC_6TM_Pgp_ABCB1_D1_like"/>
    <property type="match status" value="1"/>
</dbReference>
<evidence type="ECO:0000256" key="1">
    <source>
        <dbReference type="ARBA" id="ARBA00004141"/>
    </source>
</evidence>
<dbReference type="InterPro" id="IPR017871">
    <property type="entry name" value="ABC_transporter-like_CS"/>
</dbReference>